<reference evidence="1 2" key="1">
    <citation type="submission" date="2021-05" db="EMBL/GenBank/DDBJ databases">
        <title>Novel species in genus Arthrobacter.</title>
        <authorList>
            <person name="Zhang G."/>
        </authorList>
    </citation>
    <scope>NUCLEOTIDE SEQUENCE [LARGE SCALE GENOMIC DNA]</scope>
    <source>
        <strain evidence="2">zg-ZUI227</strain>
    </source>
</reference>
<dbReference type="RefSeq" id="WP_215057279.1">
    <property type="nucleotide sequence ID" value="NZ_CP076022.1"/>
</dbReference>
<proteinExistence type="predicted"/>
<accession>A0A975M6L9</accession>
<protein>
    <submittedName>
        <fullName evidence="1">Uncharacterized protein</fullName>
    </submittedName>
</protein>
<dbReference type="AlphaFoldDB" id="A0A975M6L9"/>
<evidence type="ECO:0000313" key="1">
    <source>
        <dbReference type="EMBL" id="QWC10933.1"/>
    </source>
</evidence>
<evidence type="ECO:0000313" key="2">
    <source>
        <dbReference type="Proteomes" id="UP000676885"/>
    </source>
</evidence>
<dbReference type="EMBL" id="CP076022">
    <property type="protein sequence ID" value="QWC10933.1"/>
    <property type="molecule type" value="Genomic_DNA"/>
</dbReference>
<organism evidence="1 2">
    <name type="scientific">Arthrobacter jiangjiafuii</name>
    <dbReference type="NCBI Taxonomy" id="2817475"/>
    <lineage>
        <taxon>Bacteria</taxon>
        <taxon>Bacillati</taxon>
        <taxon>Actinomycetota</taxon>
        <taxon>Actinomycetes</taxon>
        <taxon>Micrococcales</taxon>
        <taxon>Micrococcaceae</taxon>
        <taxon>Arthrobacter</taxon>
    </lineage>
</organism>
<name>A0A975M6L9_9MICC</name>
<dbReference type="KEGG" id="ajg:KKR91_04845"/>
<gene>
    <name evidence="1" type="ORF">KKR91_04845</name>
</gene>
<dbReference type="Gene3D" id="2.20.25.10">
    <property type="match status" value="1"/>
</dbReference>
<keyword evidence="2" id="KW-1185">Reference proteome</keyword>
<dbReference type="SUPFAM" id="SSF158997">
    <property type="entry name" value="Trm112p-like"/>
    <property type="match status" value="1"/>
</dbReference>
<dbReference type="Proteomes" id="UP000676885">
    <property type="component" value="Chromosome"/>
</dbReference>
<sequence length="58" mass="6111">MAKLSADIMAVLRCPVTGSALEEEDGWLVSTVPDASGARLRYALEEGIPVLLAPRATV</sequence>